<feature type="transmembrane region" description="Helical" evidence="9">
    <location>
        <begin position="85"/>
        <end position="104"/>
    </location>
</feature>
<comment type="subcellular location">
    <subcellularLocation>
        <location evidence="1">Membrane</location>
        <topology evidence="1">Multi-pass membrane protein</topology>
    </subcellularLocation>
</comment>
<evidence type="ECO:0000259" key="10">
    <source>
        <dbReference type="Pfam" id="PF01490"/>
    </source>
</evidence>
<dbReference type="OrthoDB" id="513400at2759"/>
<keyword evidence="12" id="KW-1185">Reference proteome</keyword>
<feature type="compositionally biased region" description="Basic and acidic residues" evidence="8">
    <location>
        <begin position="41"/>
        <end position="54"/>
    </location>
</feature>
<dbReference type="GO" id="GO:0016020">
    <property type="term" value="C:membrane"/>
    <property type="evidence" value="ECO:0007669"/>
    <property type="project" value="UniProtKB-SubCell"/>
</dbReference>
<feature type="transmembrane region" description="Helical" evidence="9">
    <location>
        <begin position="230"/>
        <end position="251"/>
    </location>
</feature>
<keyword evidence="6 9" id="KW-1133">Transmembrane helix</keyword>
<evidence type="ECO:0000256" key="3">
    <source>
        <dbReference type="ARBA" id="ARBA00022448"/>
    </source>
</evidence>
<feature type="transmembrane region" description="Helical" evidence="9">
    <location>
        <begin position="451"/>
        <end position="473"/>
    </location>
</feature>
<evidence type="ECO:0000256" key="4">
    <source>
        <dbReference type="ARBA" id="ARBA00022692"/>
    </source>
</evidence>
<accession>A0A1J4JE72</accession>
<feature type="transmembrane region" description="Helical" evidence="9">
    <location>
        <begin position="116"/>
        <end position="137"/>
    </location>
</feature>
<evidence type="ECO:0000256" key="8">
    <source>
        <dbReference type="SAM" id="MobiDB-lite"/>
    </source>
</evidence>
<evidence type="ECO:0000256" key="6">
    <source>
        <dbReference type="ARBA" id="ARBA00022989"/>
    </source>
</evidence>
<dbReference type="VEuPathDB" id="TrichDB:TRFO_36362"/>
<comment type="similarity">
    <text evidence="2">Belongs to the amino acid/polyamine transporter 2 family.</text>
</comment>
<dbReference type="InterPro" id="IPR013057">
    <property type="entry name" value="AA_transpt_TM"/>
</dbReference>
<evidence type="ECO:0000256" key="9">
    <source>
        <dbReference type="SAM" id="Phobius"/>
    </source>
</evidence>
<dbReference type="PANTHER" id="PTHR22950">
    <property type="entry name" value="AMINO ACID TRANSPORTER"/>
    <property type="match status" value="1"/>
</dbReference>
<evidence type="ECO:0000256" key="5">
    <source>
        <dbReference type="ARBA" id="ARBA00022970"/>
    </source>
</evidence>
<organism evidence="11 12">
    <name type="scientific">Tritrichomonas foetus</name>
    <dbReference type="NCBI Taxonomy" id="1144522"/>
    <lineage>
        <taxon>Eukaryota</taxon>
        <taxon>Metamonada</taxon>
        <taxon>Parabasalia</taxon>
        <taxon>Tritrichomonadida</taxon>
        <taxon>Tritrichomonadidae</taxon>
        <taxon>Tritrichomonas</taxon>
    </lineage>
</organism>
<feature type="transmembrane region" description="Helical" evidence="9">
    <location>
        <begin position="158"/>
        <end position="180"/>
    </location>
</feature>
<feature type="transmembrane region" description="Helical" evidence="9">
    <location>
        <begin position="200"/>
        <end position="218"/>
    </location>
</feature>
<dbReference type="PANTHER" id="PTHR22950:SF458">
    <property type="entry name" value="SODIUM-COUPLED NEUTRAL AMINO ACID TRANSPORTER 11-RELATED"/>
    <property type="match status" value="1"/>
</dbReference>
<feature type="transmembrane region" description="Helical" evidence="9">
    <location>
        <begin position="415"/>
        <end position="439"/>
    </location>
</feature>
<keyword evidence="5" id="KW-0029">Amino-acid transport</keyword>
<dbReference type="EMBL" id="MLAK01001116">
    <property type="protein sequence ID" value="OHS97408.1"/>
    <property type="molecule type" value="Genomic_DNA"/>
</dbReference>
<dbReference type="RefSeq" id="XP_068350545.1">
    <property type="nucleotide sequence ID" value="XM_068510787.1"/>
</dbReference>
<dbReference type="Pfam" id="PF01490">
    <property type="entry name" value="Aa_trans"/>
    <property type="match status" value="1"/>
</dbReference>
<evidence type="ECO:0000256" key="1">
    <source>
        <dbReference type="ARBA" id="ARBA00004141"/>
    </source>
</evidence>
<evidence type="ECO:0000256" key="2">
    <source>
        <dbReference type="ARBA" id="ARBA00008066"/>
    </source>
</evidence>
<feature type="region of interest" description="Disordered" evidence="8">
    <location>
        <begin position="1"/>
        <end position="77"/>
    </location>
</feature>
<feature type="domain" description="Amino acid transporter transmembrane" evidence="10">
    <location>
        <begin position="87"/>
        <end position="473"/>
    </location>
</feature>
<dbReference type="GeneID" id="94845491"/>
<feature type="compositionally biased region" description="Acidic residues" evidence="8">
    <location>
        <begin position="63"/>
        <end position="74"/>
    </location>
</feature>
<dbReference type="AlphaFoldDB" id="A0A1J4JE72"/>
<feature type="transmembrane region" description="Helical" evidence="9">
    <location>
        <begin position="304"/>
        <end position="326"/>
    </location>
</feature>
<reference evidence="11" key="1">
    <citation type="submission" date="2016-10" db="EMBL/GenBank/DDBJ databases">
        <authorList>
            <person name="Benchimol M."/>
            <person name="Almeida L.G."/>
            <person name="Vasconcelos A.T."/>
            <person name="Perreira-Neves A."/>
            <person name="Rosa I.A."/>
            <person name="Tasca T."/>
            <person name="Bogo M.R."/>
            <person name="de Souza W."/>
        </authorList>
    </citation>
    <scope>NUCLEOTIDE SEQUENCE [LARGE SCALE GENOMIC DNA]</scope>
    <source>
        <strain evidence="11">K</strain>
    </source>
</reference>
<evidence type="ECO:0000313" key="12">
    <source>
        <dbReference type="Proteomes" id="UP000179807"/>
    </source>
</evidence>
<dbReference type="Proteomes" id="UP000179807">
    <property type="component" value="Unassembled WGS sequence"/>
</dbReference>
<keyword evidence="3" id="KW-0813">Transport</keyword>
<sequence>MSEFPLDNFEQEEHPMASTDNVPANKGSVQIGKDGLPMNVIREESVSKPVEAKKTSSSSGSGAEEEDEHSEEEDKGPKIVRTRRFATIMNILNSMLGAGILSIPNTFVNTGFVTSIIILIIMAILSLLATNLEITLAHQTSSKGLGELTFNILGKWGTLILTILNLLFLITALVAYLILAGDMVISWFELGGIDLNSMKWRAITELVYGLAIPIALTIPRNIGFLKYFSTATVICISFFCISMLVKMGLYLKEHGQKINETAVMSKIDITLFSSLSIYGLSFALPAVVLPAIKLYNPLVRKRKIVSMWAVIIASILFLIPGVSGYICFGAATDGNVLKNFEPNDILIILCRACFFIVVSSAYPMVAQSVQGMWSQLIFGNDQPATLPTIKRAVILCVTNIIPLLVAMFLPSAKPALAIGGALGGCLVDFVFPCLMFIVYHKGEHKWYYYKTILVALFLVFGFVSAVIATYTAITDAINAFS</sequence>
<keyword evidence="7 9" id="KW-0472">Membrane</keyword>
<dbReference type="GO" id="GO:0015179">
    <property type="term" value="F:L-amino acid transmembrane transporter activity"/>
    <property type="evidence" value="ECO:0007669"/>
    <property type="project" value="TreeGrafter"/>
</dbReference>
<proteinExistence type="inferred from homology"/>
<gene>
    <name evidence="11" type="ORF">TRFO_36362</name>
</gene>
<feature type="transmembrane region" description="Helical" evidence="9">
    <location>
        <begin position="392"/>
        <end position="409"/>
    </location>
</feature>
<keyword evidence="4 9" id="KW-0812">Transmembrane</keyword>
<feature type="transmembrane region" description="Helical" evidence="9">
    <location>
        <begin position="271"/>
        <end position="292"/>
    </location>
</feature>
<evidence type="ECO:0000256" key="7">
    <source>
        <dbReference type="ARBA" id="ARBA00023136"/>
    </source>
</evidence>
<evidence type="ECO:0000313" key="11">
    <source>
        <dbReference type="EMBL" id="OHS97408.1"/>
    </source>
</evidence>
<name>A0A1J4JE72_9EUKA</name>
<protein>
    <submittedName>
        <fullName evidence="11">Transmembrane amino acid transporter protein</fullName>
    </submittedName>
</protein>
<comment type="caution">
    <text evidence="11">The sequence shown here is derived from an EMBL/GenBank/DDBJ whole genome shotgun (WGS) entry which is preliminary data.</text>
</comment>